<protein>
    <submittedName>
        <fullName evidence="1">Uncharacterized protein</fullName>
    </submittedName>
</protein>
<gene>
    <name evidence="1" type="ORF">GCM10010191_09160</name>
</gene>
<evidence type="ECO:0000313" key="2">
    <source>
        <dbReference type="Proteomes" id="UP001501231"/>
    </source>
</evidence>
<proteinExistence type="predicted"/>
<organism evidence="1 2">
    <name type="scientific">Actinomadura vinacea</name>
    <dbReference type="NCBI Taxonomy" id="115336"/>
    <lineage>
        <taxon>Bacteria</taxon>
        <taxon>Bacillati</taxon>
        <taxon>Actinomycetota</taxon>
        <taxon>Actinomycetes</taxon>
        <taxon>Streptosporangiales</taxon>
        <taxon>Thermomonosporaceae</taxon>
        <taxon>Actinomadura</taxon>
    </lineage>
</organism>
<name>A0ABN3IGA6_9ACTN</name>
<sequence length="114" mass="12352">MRRARSQNADRLRITGRVLMHAAEHHHRPIGCSVPGDAATSAGVMAVNGAAYRRAFEQFARSAGAGGPVDLYRELVPWLLGHDHPVHVWDIACPAPDLGTPERLQWLGLPSGDS</sequence>
<comment type="caution">
    <text evidence="1">The sequence shown here is derived from an EMBL/GenBank/DDBJ whole genome shotgun (WGS) entry which is preliminary data.</text>
</comment>
<dbReference type="EMBL" id="BAAARW010000003">
    <property type="protein sequence ID" value="GAA2403722.1"/>
    <property type="molecule type" value="Genomic_DNA"/>
</dbReference>
<reference evidence="1 2" key="1">
    <citation type="journal article" date="2019" name="Int. J. Syst. Evol. Microbiol.">
        <title>The Global Catalogue of Microorganisms (GCM) 10K type strain sequencing project: providing services to taxonomists for standard genome sequencing and annotation.</title>
        <authorList>
            <consortium name="The Broad Institute Genomics Platform"/>
            <consortium name="The Broad Institute Genome Sequencing Center for Infectious Disease"/>
            <person name="Wu L."/>
            <person name="Ma J."/>
        </authorList>
    </citation>
    <scope>NUCLEOTIDE SEQUENCE [LARGE SCALE GENOMIC DNA]</scope>
    <source>
        <strain evidence="1 2">JCM 3325</strain>
    </source>
</reference>
<evidence type="ECO:0000313" key="1">
    <source>
        <dbReference type="EMBL" id="GAA2403722.1"/>
    </source>
</evidence>
<dbReference type="Proteomes" id="UP001501231">
    <property type="component" value="Unassembled WGS sequence"/>
</dbReference>
<accession>A0ABN3IGA6</accession>
<keyword evidence="2" id="KW-1185">Reference proteome</keyword>